<evidence type="ECO:0000313" key="3">
    <source>
        <dbReference type="EMBL" id="AZI57139.1"/>
    </source>
</evidence>
<name>A0A3G8ZID9_9ACTN</name>
<dbReference type="RefSeq" id="WP_124797824.1">
    <property type="nucleotide sequence ID" value="NZ_CP034170.1"/>
</dbReference>
<feature type="region of interest" description="Disordered" evidence="1">
    <location>
        <begin position="1"/>
        <end position="38"/>
    </location>
</feature>
<dbReference type="EMBL" id="CP034170">
    <property type="protein sequence ID" value="AZI57139.1"/>
    <property type="molecule type" value="Genomic_DNA"/>
</dbReference>
<sequence>MSWKFSHPRPEGALSRWRTPSPDVATQARSRHRRPEGRARRLGAAFAALAIGASVVSGAGVALADGDGPGQMGGSGTNDFASIHHGAFISSWAGSGGNIYTFCVDGGRPRPSNNDNYSKSTLNAPQLAAVLNQFDTGNADEGSGDDVAYEALYEFALKSPEVEHNYAPDWKLPKAATANVQQLADNLQTLDTFAARYAGPYNVKISKTQDGANGTVTVGVKSAQDQYVGAVKGSISITGGSLIYQGQNIGPGPLMIETPGDGRSPSDALNIPVVLDGTGPATVTVTFKGLNDGTVIKWTPPGGVNKQGVISKGGTTEVSGSISFDAAPPPPPTSFQPQVTTKTSAATAAIGTQLTDTLVVTTANNAPWIGGPLTVTSTLYGPFTSAPVLSATVPAGAPIAGTVTTQVDKAGTYTTPSVTLTAAGYYVWHETIPAGTNSGAWTGQYGVTDETTQVPTPVTPTSFQPQVTTKTSAATAAIGTQLTDTLVVTTANNAPWIGGPLTVTSTLYGPFTSAPVLSATVPAGAPIAGTVTTQVDKAGTYTTPSVTLTAAGYYVWHETIPAGTNSGAWTGQYGVTDETTQVPTPVTPTSFQPQVTTKTSAATAAIGTQLTDTLVVTTANNAPWIGGPLTVTSTLYGPFTSAPVLSATVPAGAPIAGTVTTQVDKAGTYTTPSVTLTAAGYYVWHETIPAGTNSGAWTGQYGVTDETTQVPTPVTPTSFQPQVTTKTSAATAAIGTQLTDTLVVTTANNAPWIGGPLTVTSTLYGPFTSAPVLSATVPAGAPIAGTVTTQVDKAGTYTTPSVTLTAAGYYVWHETIPAGTNSGAWTGQYGVTDETTQVPTPVTPTSFQPQVTTKTSAATAAIGTQLTDTLVVTTANNAPWIGGPLTVTSTLYGPFTSAPVLSATVPAGAPIAGTVTTQVDKAGTYTTPSVTLTAAGYYVWHETIPAGTNSGAWTGQYGVTDETTQVPTPVTPTSFQPQVTTKTSAATAAIGTQLTDTLVVTTANNAPWIGGPLTVTSTLYGPFTSAPVLSATVPAGAPIAGKVTTQVDKAGTYTTPSVTLTAAGYYVWHETIPAGTNSGAWTGQYGVTDETTQVPTPVTPPTKATPMVTTLTSAQIATPGTVLTDTLTVTGVNPAHPVVITTTLYGPFAELPATSTGPAADALQAGTVSITVNGSGKFVTPGVTVNAPGFYVWYEKIPGDDFNNAWQPPTFPLTYETTVVKWAPSVTTKTSVAIATKGTLLSDTLVVTGVNPNHPVTITSTLYGPYTTLPVTSNGPGANDPKVGVAQTTVTGPGTYVTAALPLPSTGFYVWYETIPGDTYNTPWTPPTFPQAPETTVVKWIPSVTTVTSAAIASAGTALTDTLTVTGVHPTQPVTISTTLYGPFAELPATSTGPAADAPKVGTVSVTVTGPGTYVTPALTLPSAGYYVWYETIPGDNFHTPWTPPTFPQTYETTVVKSTPSVTTVTSVAVASIGTQLTDTLLVAGVNPNHQVTITSTLYGPYTVLPATSGGPGANDPQVGTVTTSVTGPGTFVTPALTLPATGFYVWYETIPGDQYNTPWKPPTFPQVPETTVVKWSPAVSTVTSVANAAIGTKLTDTLNVTGVHPTQSVIVSSTLYGPYAALPATSSGPGVNDPKVGTVTTTVTGSGKYVTPALTLTAAGYYVWYETIPGDAFHNPWKPTSYPQPSETTLVQVTTVRGAGGVVGGRAGAATVIIPNNLAFTGVSQSTPFVLGFGLVLLAVGGAFLVIGRKRKKA</sequence>
<dbReference type="OrthoDB" id="3242564at2"/>
<feature type="transmembrane region" description="Helical" evidence="2">
    <location>
        <begin position="1730"/>
        <end position="1749"/>
    </location>
</feature>
<accession>A0A3G8ZID9</accession>
<dbReference type="KEGG" id="nak:EH165_02110"/>
<keyword evidence="4" id="KW-1185">Reference proteome</keyword>
<protein>
    <recommendedName>
        <fullName evidence="5">LPXTG-motif cell wall anchor domain-containing protein</fullName>
    </recommendedName>
</protein>
<evidence type="ECO:0000256" key="1">
    <source>
        <dbReference type="SAM" id="MobiDB-lite"/>
    </source>
</evidence>
<keyword evidence="2" id="KW-0472">Membrane</keyword>
<evidence type="ECO:0000256" key="2">
    <source>
        <dbReference type="SAM" id="Phobius"/>
    </source>
</evidence>
<keyword evidence="2" id="KW-1133">Transmembrane helix</keyword>
<feature type="transmembrane region" description="Helical" evidence="2">
    <location>
        <begin position="42"/>
        <end position="64"/>
    </location>
</feature>
<evidence type="ECO:0008006" key="5">
    <source>
        <dbReference type="Google" id="ProtNLM"/>
    </source>
</evidence>
<keyword evidence="2" id="KW-0812">Transmembrane</keyword>
<organism evidence="3 4">
    <name type="scientific">Nakamurella antarctica</name>
    <dbReference type="NCBI Taxonomy" id="1902245"/>
    <lineage>
        <taxon>Bacteria</taxon>
        <taxon>Bacillati</taxon>
        <taxon>Actinomycetota</taxon>
        <taxon>Actinomycetes</taxon>
        <taxon>Nakamurellales</taxon>
        <taxon>Nakamurellaceae</taxon>
        <taxon>Nakamurella</taxon>
    </lineage>
</organism>
<evidence type="ECO:0000313" key="4">
    <source>
        <dbReference type="Proteomes" id="UP000268084"/>
    </source>
</evidence>
<reference evidence="3 4" key="2">
    <citation type="submission" date="2018-12" db="EMBL/GenBank/DDBJ databases">
        <title>Nakamurella antarcticus sp. nov., isolated from Antarctica South Shetland Islands soil.</title>
        <authorList>
            <person name="Peng F."/>
        </authorList>
    </citation>
    <scope>NUCLEOTIDE SEQUENCE [LARGE SCALE GENOMIC DNA]</scope>
    <source>
        <strain evidence="3 4">S14-144</strain>
    </source>
</reference>
<proteinExistence type="predicted"/>
<dbReference type="Proteomes" id="UP000268084">
    <property type="component" value="Chromosome"/>
</dbReference>
<reference evidence="3 4" key="1">
    <citation type="submission" date="2018-11" db="EMBL/GenBank/DDBJ databases">
        <authorList>
            <person name="Da X."/>
        </authorList>
    </citation>
    <scope>NUCLEOTIDE SEQUENCE [LARGE SCALE GENOMIC DNA]</scope>
    <source>
        <strain evidence="3 4">S14-144</strain>
    </source>
</reference>
<gene>
    <name evidence="3" type="ORF">EH165_02110</name>
</gene>